<sequence length="506" mass="55923">MATLSPAPIRVTPPLKRRLQSSSRPIYVPLVDTGTPLRVFPCRLSEDCKTSRALRTAHRISSQTYDVFLRRKADGKFKIHSCVLLLLCLSWTWGQTLDEDEKKRLTDLFVTKPTPTEDNINLTPTKKPTNRGGELTEEERIRLEVLFGKTNTTDRAGNNTQCETKDGKSGVCVLYYQCNSEAGTAISDGSGILDIRSRECPHYLQVCCLLDDLGQKPRSPKKPPQQECGWTAADNVGFRINGEADSAEFGEFPWMVAILKRSDSATWSQSDYLGGGSIIHPSVVLTVAHKVDGKLPSELKCRAGEYDTQTELEATHQERNVKKIIQHEDFYRPSVLNSIALLILESPYDFTDAPHIGVACMAPQPPTPGTRCYSMGWGKEFADKEKYAVTLKKVELPIVARDKCRTELRKTRLGVHFELHPSITCAGGELGKDTCTGDGGSPLVCPIGKSNTGKEASRYEVVGMVAWGLGCGDAVPGAYVNTPQFNDWLGRRMNEEGFGNSSYTHT</sequence>
<dbReference type="EMBL" id="CM046126">
    <property type="protein sequence ID" value="KAI8427070.1"/>
    <property type="molecule type" value="Genomic_DNA"/>
</dbReference>
<proteinExistence type="predicted"/>
<name>A0ACC0JSA2_CHOFU</name>
<organism evidence="1 2">
    <name type="scientific">Choristoneura fumiferana</name>
    <name type="common">Spruce budworm moth</name>
    <name type="synonym">Archips fumiferana</name>
    <dbReference type="NCBI Taxonomy" id="7141"/>
    <lineage>
        <taxon>Eukaryota</taxon>
        <taxon>Metazoa</taxon>
        <taxon>Ecdysozoa</taxon>
        <taxon>Arthropoda</taxon>
        <taxon>Hexapoda</taxon>
        <taxon>Insecta</taxon>
        <taxon>Pterygota</taxon>
        <taxon>Neoptera</taxon>
        <taxon>Endopterygota</taxon>
        <taxon>Lepidoptera</taxon>
        <taxon>Glossata</taxon>
        <taxon>Ditrysia</taxon>
        <taxon>Tortricoidea</taxon>
        <taxon>Tortricidae</taxon>
        <taxon>Tortricinae</taxon>
        <taxon>Choristoneura</taxon>
    </lineage>
</organism>
<protein>
    <submittedName>
        <fullName evidence="1">Uncharacterized protein</fullName>
    </submittedName>
</protein>
<gene>
    <name evidence="1" type="ORF">MSG28_014709</name>
</gene>
<reference evidence="1 2" key="1">
    <citation type="journal article" date="2022" name="Genome Biol. Evol.">
        <title>The Spruce Budworm Genome: Reconstructing the Evolutionary History of Antifreeze Proteins.</title>
        <authorList>
            <person name="Beliveau C."/>
            <person name="Gagne P."/>
            <person name="Picq S."/>
            <person name="Vernygora O."/>
            <person name="Keeling C.I."/>
            <person name="Pinkney K."/>
            <person name="Doucet D."/>
            <person name="Wen F."/>
            <person name="Johnston J.S."/>
            <person name="Maaroufi H."/>
            <person name="Boyle B."/>
            <person name="Laroche J."/>
            <person name="Dewar K."/>
            <person name="Juretic N."/>
            <person name="Blackburn G."/>
            <person name="Nisole A."/>
            <person name="Brunet B."/>
            <person name="Brandao M."/>
            <person name="Lumley L."/>
            <person name="Duan J."/>
            <person name="Quan G."/>
            <person name="Lucarotti C.J."/>
            <person name="Roe A.D."/>
            <person name="Sperling F.A.H."/>
            <person name="Levesque R.C."/>
            <person name="Cusson M."/>
        </authorList>
    </citation>
    <scope>NUCLEOTIDE SEQUENCE [LARGE SCALE GENOMIC DNA]</scope>
    <source>
        <strain evidence="1">Glfc:IPQL:Cfum</strain>
    </source>
</reference>
<accession>A0ACC0JSA2</accession>
<keyword evidence="2" id="KW-1185">Reference proteome</keyword>
<dbReference type="Proteomes" id="UP001064048">
    <property type="component" value="Chromosome 26"/>
</dbReference>
<evidence type="ECO:0000313" key="1">
    <source>
        <dbReference type="EMBL" id="KAI8427070.1"/>
    </source>
</evidence>
<comment type="caution">
    <text evidence="1">The sequence shown here is derived from an EMBL/GenBank/DDBJ whole genome shotgun (WGS) entry which is preliminary data.</text>
</comment>
<evidence type="ECO:0000313" key="2">
    <source>
        <dbReference type="Proteomes" id="UP001064048"/>
    </source>
</evidence>